<gene>
    <name evidence="2" type="ORF">Dsin_021100</name>
</gene>
<comment type="caution">
    <text evidence="2">The sequence shown here is derived from an EMBL/GenBank/DDBJ whole genome shotgun (WGS) entry which is preliminary data.</text>
</comment>
<dbReference type="GO" id="GO:0008270">
    <property type="term" value="F:zinc ion binding"/>
    <property type="evidence" value="ECO:0007669"/>
    <property type="project" value="InterPro"/>
</dbReference>
<dbReference type="EMBL" id="JANJYJ010000006">
    <property type="protein sequence ID" value="KAK3207054.1"/>
    <property type="molecule type" value="Genomic_DNA"/>
</dbReference>
<evidence type="ECO:0000313" key="3">
    <source>
        <dbReference type="Proteomes" id="UP001281410"/>
    </source>
</evidence>
<keyword evidence="3" id="KW-1185">Reference proteome</keyword>
<dbReference type="SMART" id="SM00575">
    <property type="entry name" value="ZnF_PMZ"/>
    <property type="match status" value="1"/>
</dbReference>
<sequence>MAKLKSIHPKVYDGLVEVGIKKFSRVHSPRKRYHMMTTNIAESMISCLIAIRKLPFTSIAEFIRHLLQRWFHDRRSNARETPTFLTNDADQHIKERVLASQRCEIHPPIDFDRFKVEDQWKEAIVYLEQRSWLCREWDLDELPCIHAMAVQTFKGMPINALCSNFFTTGWLKQAYAMAMNPVPKLEVCDIVDDVRTRVVLPWKKKRLTKRPKKNQMPSVGEKRKQQHVWELWAKGTQ</sequence>
<feature type="domain" description="Zinc finger PMZ-type" evidence="1">
    <location>
        <begin position="130"/>
        <end position="157"/>
    </location>
</feature>
<proteinExistence type="predicted"/>
<evidence type="ECO:0000259" key="1">
    <source>
        <dbReference type="SMART" id="SM00575"/>
    </source>
</evidence>
<accession>A0AAE0AB86</accession>
<dbReference type="PANTHER" id="PTHR31973">
    <property type="entry name" value="POLYPROTEIN, PUTATIVE-RELATED"/>
    <property type="match status" value="1"/>
</dbReference>
<protein>
    <recommendedName>
        <fullName evidence="1">Zinc finger PMZ-type domain-containing protein</fullName>
    </recommendedName>
</protein>
<dbReference type="Proteomes" id="UP001281410">
    <property type="component" value="Unassembled WGS sequence"/>
</dbReference>
<name>A0AAE0AB86_9ROSI</name>
<evidence type="ECO:0000313" key="2">
    <source>
        <dbReference type="EMBL" id="KAK3207054.1"/>
    </source>
</evidence>
<organism evidence="2 3">
    <name type="scientific">Dipteronia sinensis</name>
    <dbReference type="NCBI Taxonomy" id="43782"/>
    <lineage>
        <taxon>Eukaryota</taxon>
        <taxon>Viridiplantae</taxon>
        <taxon>Streptophyta</taxon>
        <taxon>Embryophyta</taxon>
        <taxon>Tracheophyta</taxon>
        <taxon>Spermatophyta</taxon>
        <taxon>Magnoliopsida</taxon>
        <taxon>eudicotyledons</taxon>
        <taxon>Gunneridae</taxon>
        <taxon>Pentapetalae</taxon>
        <taxon>rosids</taxon>
        <taxon>malvids</taxon>
        <taxon>Sapindales</taxon>
        <taxon>Sapindaceae</taxon>
        <taxon>Hippocastanoideae</taxon>
        <taxon>Acereae</taxon>
        <taxon>Dipteronia</taxon>
    </lineage>
</organism>
<reference evidence="2" key="1">
    <citation type="journal article" date="2023" name="Plant J.">
        <title>Genome sequences and population genomics provide insights into the demographic history, inbreeding, and mutation load of two 'living fossil' tree species of Dipteronia.</title>
        <authorList>
            <person name="Feng Y."/>
            <person name="Comes H.P."/>
            <person name="Chen J."/>
            <person name="Zhu S."/>
            <person name="Lu R."/>
            <person name="Zhang X."/>
            <person name="Li P."/>
            <person name="Qiu J."/>
            <person name="Olsen K.M."/>
            <person name="Qiu Y."/>
        </authorList>
    </citation>
    <scope>NUCLEOTIDE SEQUENCE</scope>
    <source>
        <strain evidence="2">NBL</strain>
    </source>
</reference>
<dbReference type="PANTHER" id="PTHR31973:SF113">
    <property type="entry name" value="PROTEIN FAR1-RELATED SEQUENCE 5-LIKE"/>
    <property type="match status" value="1"/>
</dbReference>
<dbReference type="InterPro" id="IPR006564">
    <property type="entry name" value="Znf_PMZ"/>
</dbReference>
<dbReference type="AlphaFoldDB" id="A0AAE0AB86"/>